<feature type="transmembrane region" description="Helical" evidence="1">
    <location>
        <begin position="345"/>
        <end position="367"/>
    </location>
</feature>
<dbReference type="AlphaFoldDB" id="K6UZE1"/>
<dbReference type="RefSeq" id="XP_004225296.1">
    <property type="nucleotide sequence ID" value="XM_004225248.1"/>
</dbReference>
<dbReference type="KEGG" id="pcy:PCYB_147770"/>
<evidence type="ECO:0000313" key="3">
    <source>
        <dbReference type="Proteomes" id="UP000006319"/>
    </source>
</evidence>
<evidence type="ECO:0000256" key="1">
    <source>
        <dbReference type="SAM" id="Phobius"/>
    </source>
</evidence>
<evidence type="ECO:0000313" key="2">
    <source>
        <dbReference type="EMBL" id="GAB69349.1"/>
    </source>
</evidence>
<keyword evidence="1" id="KW-1133">Transmembrane helix</keyword>
<dbReference type="OMA" id="IISTHMC"/>
<reference evidence="2 3" key="1">
    <citation type="journal article" date="2012" name="Nat. Genet.">
        <title>Plasmodium cynomolgi genome sequences provide insight into Plasmodium vivax and the monkey malaria clade.</title>
        <authorList>
            <person name="Tachibana S."/>
            <person name="Sullivan S.A."/>
            <person name="Kawai S."/>
            <person name="Nakamura S."/>
            <person name="Kim H.R."/>
            <person name="Goto N."/>
            <person name="Arisue N."/>
            <person name="Palacpac N.M.Q."/>
            <person name="Honma H."/>
            <person name="Yagi M."/>
            <person name="Tougan T."/>
            <person name="Katakai Y."/>
            <person name="Kaneko O."/>
            <person name="Mita T."/>
            <person name="Kita K."/>
            <person name="Yasutomi Y."/>
            <person name="Sutton P.L."/>
            <person name="Shakhbatyan R."/>
            <person name="Horii T."/>
            <person name="Yasunaga T."/>
            <person name="Barnwell J.W."/>
            <person name="Escalante A.A."/>
            <person name="Carlton J.M."/>
            <person name="Tanabe K."/>
        </authorList>
    </citation>
    <scope>NUCLEOTIDE SEQUENCE [LARGE SCALE GENOMIC DNA]</scope>
    <source>
        <strain evidence="2 3">B</strain>
    </source>
</reference>
<dbReference type="GeneID" id="14695733"/>
<protein>
    <submittedName>
        <fullName evidence="2">Uncharacterized protein</fullName>
    </submittedName>
</protein>
<keyword evidence="1" id="KW-0812">Transmembrane</keyword>
<name>K6UZE1_PLACD</name>
<keyword evidence="3" id="KW-1185">Reference proteome</keyword>
<dbReference type="VEuPathDB" id="PlasmoDB:PCYB_147770"/>
<sequence>MRDNLSLKHGSLMKKDSNYKKDVLQKDDLVKENDLLKQKFLKKDDFIRTSSLKKKTLFPPIYDDFVDDTPAIDRREILQKNDLIKKIDIKDIKKPAPKSDSLEKIDVEIITPKDKLPKSDSSGKIDVEIITPKDKLPKSDSLEKIDVEIITPKDKLPKIDSLEKIDVETTPKDKLPKSDLADKIDKTKIEQITKKKQWTIEIHMSEKKGKDEITTKKKNKTTTISTHMCEKTKKSELIDILDSKSKDDKIGEEKVAKRKKFIVDIHMEKKEKKKPLIKKKWLIEVIMKNVFPKKEFEILRELYDSHIIDVDVIDLLNQAKDEILFENILANTREKPRRFQFLRNWRFYGITAIVAIGTIIGCAIGYINVMDIDVVLDSAV</sequence>
<proteinExistence type="predicted"/>
<dbReference type="Proteomes" id="UP000006319">
    <property type="component" value="Chromosome 14"/>
</dbReference>
<feature type="non-terminal residue" evidence="2">
    <location>
        <position position="380"/>
    </location>
</feature>
<organism evidence="2 3">
    <name type="scientific">Plasmodium cynomolgi (strain B)</name>
    <dbReference type="NCBI Taxonomy" id="1120755"/>
    <lineage>
        <taxon>Eukaryota</taxon>
        <taxon>Sar</taxon>
        <taxon>Alveolata</taxon>
        <taxon>Apicomplexa</taxon>
        <taxon>Aconoidasida</taxon>
        <taxon>Haemosporida</taxon>
        <taxon>Plasmodiidae</taxon>
        <taxon>Plasmodium</taxon>
        <taxon>Plasmodium (Plasmodium)</taxon>
    </lineage>
</organism>
<keyword evidence="1" id="KW-0472">Membrane</keyword>
<accession>K6UZE1</accession>
<dbReference type="OrthoDB" id="385410at2759"/>
<dbReference type="EMBL" id="DF157106">
    <property type="protein sequence ID" value="GAB69349.1"/>
    <property type="molecule type" value="Genomic_DNA"/>
</dbReference>
<gene>
    <name evidence="2" type="ORF">PCYB_147770</name>
</gene>
<dbReference type="PhylomeDB" id="K6UZE1"/>